<dbReference type="Proteomes" id="UP000177088">
    <property type="component" value="Unassembled WGS sequence"/>
</dbReference>
<protein>
    <submittedName>
        <fullName evidence="1">Uncharacterized protein</fullName>
    </submittedName>
</protein>
<name>A0A1F7U500_9BACT</name>
<dbReference type="AlphaFoldDB" id="A0A1F7U500"/>
<accession>A0A1F7U500</accession>
<comment type="caution">
    <text evidence="1">The sequence shown here is derived from an EMBL/GenBank/DDBJ whole genome shotgun (WGS) entry which is preliminary data.</text>
</comment>
<evidence type="ECO:0000313" key="2">
    <source>
        <dbReference type="Proteomes" id="UP000177088"/>
    </source>
</evidence>
<reference evidence="1 2" key="1">
    <citation type="journal article" date="2016" name="Nat. Commun.">
        <title>Thousands of microbial genomes shed light on interconnected biogeochemical processes in an aquifer system.</title>
        <authorList>
            <person name="Anantharaman K."/>
            <person name="Brown C.T."/>
            <person name="Hug L.A."/>
            <person name="Sharon I."/>
            <person name="Castelle C.J."/>
            <person name="Probst A.J."/>
            <person name="Thomas B.C."/>
            <person name="Singh A."/>
            <person name="Wilkins M.J."/>
            <person name="Karaoz U."/>
            <person name="Brodie E.L."/>
            <person name="Williams K.H."/>
            <person name="Hubbard S.S."/>
            <person name="Banfield J.F."/>
        </authorList>
    </citation>
    <scope>NUCLEOTIDE SEQUENCE [LARGE SCALE GENOMIC DNA]</scope>
</reference>
<sequence length="74" mass="8523">MIVWWPAGTELETDELNEAMRAVYDGQHCPVVEEVPDTGSDDGAVVVSAEPLNLWKIQAIWERHFDRHEPFEYP</sequence>
<dbReference type="EMBL" id="MGEA01000063">
    <property type="protein sequence ID" value="OGL73353.1"/>
    <property type="molecule type" value="Genomic_DNA"/>
</dbReference>
<evidence type="ECO:0000313" key="1">
    <source>
        <dbReference type="EMBL" id="OGL73353.1"/>
    </source>
</evidence>
<organism evidence="1 2">
    <name type="scientific">Candidatus Uhrbacteria bacterium RIFCSPHIGHO2_02_FULL_60_10</name>
    <dbReference type="NCBI Taxonomy" id="1802392"/>
    <lineage>
        <taxon>Bacteria</taxon>
        <taxon>Candidatus Uhriibacteriota</taxon>
    </lineage>
</organism>
<proteinExistence type="predicted"/>
<gene>
    <name evidence="1" type="ORF">A3C96_00930</name>
</gene>